<gene>
    <name evidence="1" type="ORF">LCGC14_0492840</name>
</gene>
<proteinExistence type="predicted"/>
<protein>
    <recommendedName>
        <fullName evidence="2">VOC domain-containing protein</fullName>
    </recommendedName>
</protein>
<dbReference type="Gene3D" id="3.10.180.10">
    <property type="entry name" value="2,3-Dihydroxybiphenyl 1,2-Dioxygenase, domain 1"/>
    <property type="match status" value="1"/>
</dbReference>
<evidence type="ECO:0008006" key="2">
    <source>
        <dbReference type="Google" id="ProtNLM"/>
    </source>
</evidence>
<sequence length="147" mass="17231">MKEFKLTKFDQIGIVVKDIEKVRKLFGYLFDFKVKINVVEQKATAIYKGEEVTFTMRKIMQNFDGKQLEVVELLESTGRHLYHEFIQAGKTGLHHLGVYVKEAKKIINHFKNEFDIDVIQTGKAGRVKFYYLDTQEILGFYIELIAF</sequence>
<dbReference type="InterPro" id="IPR029068">
    <property type="entry name" value="Glyas_Bleomycin-R_OHBP_Dase"/>
</dbReference>
<dbReference type="AlphaFoldDB" id="A0A0F9UT32"/>
<dbReference type="Pfam" id="PF13669">
    <property type="entry name" value="Glyoxalase_4"/>
    <property type="match status" value="1"/>
</dbReference>
<organism evidence="1">
    <name type="scientific">marine sediment metagenome</name>
    <dbReference type="NCBI Taxonomy" id="412755"/>
    <lineage>
        <taxon>unclassified sequences</taxon>
        <taxon>metagenomes</taxon>
        <taxon>ecological metagenomes</taxon>
    </lineage>
</organism>
<dbReference type="EMBL" id="LAZR01000559">
    <property type="protein sequence ID" value="KKN64321.1"/>
    <property type="molecule type" value="Genomic_DNA"/>
</dbReference>
<name>A0A0F9UT32_9ZZZZ</name>
<accession>A0A0F9UT32</accession>
<reference evidence="1" key="1">
    <citation type="journal article" date="2015" name="Nature">
        <title>Complex archaea that bridge the gap between prokaryotes and eukaryotes.</title>
        <authorList>
            <person name="Spang A."/>
            <person name="Saw J.H."/>
            <person name="Jorgensen S.L."/>
            <person name="Zaremba-Niedzwiedzka K."/>
            <person name="Martijn J."/>
            <person name="Lind A.E."/>
            <person name="van Eijk R."/>
            <person name="Schleper C."/>
            <person name="Guy L."/>
            <person name="Ettema T.J."/>
        </authorList>
    </citation>
    <scope>NUCLEOTIDE SEQUENCE</scope>
</reference>
<comment type="caution">
    <text evidence="1">The sequence shown here is derived from an EMBL/GenBank/DDBJ whole genome shotgun (WGS) entry which is preliminary data.</text>
</comment>
<evidence type="ECO:0000313" key="1">
    <source>
        <dbReference type="EMBL" id="KKN64321.1"/>
    </source>
</evidence>
<dbReference type="SUPFAM" id="SSF54593">
    <property type="entry name" value="Glyoxalase/Bleomycin resistance protein/Dihydroxybiphenyl dioxygenase"/>
    <property type="match status" value="1"/>
</dbReference>